<dbReference type="Proteomes" id="UP000726136">
    <property type="component" value="Unassembled WGS sequence"/>
</dbReference>
<feature type="signal peptide" evidence="3">
    <location>
        <begin position="1"/>
        <end position="20"/>
    </location>
</feature>
<evidence type="ECO:0000313" key="8">
    <source>
        <dbReference type="EMBL" id="MBT2917923.1"/>
    </source>
</evidence>
<dbReference type="AlphaFoldDB" id="A0A191W468"/>
<dbReference type="Pfam" id="PF00497">
    <property type="entry name" value="SBP_bac_3"/>
    <property type="match status" value="1"/>
</dbReference>
<dbReference type="Proteomes" id="UP000722957">
    <property type="component" value="Unassembled WGS sequence"/>
</dbReference>
<evidence type="ECO:0000313" key="11">
    <source>
        <dbReference type="Proteomes" id="UP000726136"/>
    </source>
</evidence>
<dbReference type="OrthoDB" id="2081943at2"/>
<evidence type="ECO:0000313" key="9">
    <source>
        <dbReference type="Proteomes" id="UP000078309"/>
    </source>
</evidence>
<dbReference type="RefSeq" id="WP_013856728.1">
    <property type="nucleotide sequence ID" value="NZ_AJYU02000012.1"/>
</dbReference>
<name>A0A191W468_VIBAN</name>
<organism evidence="5 10">
    <name type="scientific">Vibrio anguillarum</name>
    <name type="common">Listonella anguillarum</name>
    <dbReference type="NCBI Taxonomy" id="55601"/>
    <lineage>
        <taxon>Bacteria</taxon>
        <taxon>Pseudomonadati</taxon>
        <taxon>Pseudomonadota</taxon>
        <taxon>Gammaproteobacteria</taxon>
        <taxon>Vibrionales</taxon>
        <taxon>Vibrionaceae</taxon>
        <taxon>Vibrio</taxon>
    </lineage>
</organism>
<feature type="chain" id="PRO_5015052701" evidence="3">
    <location>
        <begin position="21"/>
        <end position="243"/>
    </location>
</feature>
<dbReference type="PANTHER" id="PTHR35936">
    <property type="entry name" value="MEMBRANE-BOUND LYTIC MUREIN TRANSGLYCOSYLASE F"/>
    <property type="match status" value="1"/>
</dbReference>
<dbReference type="GeneID" id="83860118"/>
<evidence type="ECO:0000313" key="5">
    <source>
        <dbReference type="EMBL" id="MBF4273242.1"/>
    </source>
</evidence>
<evidence type="ECO:0000313" key="10">
    <source>
        <dbReference type="Proteomes" id="UP000722957"/>
    </source>
</evidence>
<evidence type="ECO:0000256" key="1">
    <source>
        <dbReference type="ARBA" id="ARBA00010333"/>
    </source>
</evidence>
<sequence length="243" mass="26759">MKRLLIFIFSMMMALPSSFAATITAAQDPWPPFISPDKSMPGLSVEIAVAAMKTQGYDVNFQIMPWSRALDEVSKGRIDLLPATWYTQERTAYLLYSDSYLENELSFIKRAGDAFEFSGLNSLSGKQVGIVRGYGYGDDFLSATNFNKPDANDLTTNLKKLQAKRIDLTLEDKLVALSTMKEAGLNSSDFQFTTASLSKNPLHVTSGKANPNAQKYIDAYNKGLATIKADGTFDAILAKYGIQ</sequence>
<accession>A0A1E5FII8</accession>
<dbReference type="EMBL" id="JAHGUI010000017">
    <property type="protein sequence ID" value="MBT2917923.1"/>
    <property type="molecule type" value="Genomic_DNA"/>
</dbReference>
<dbReference type="EMBL" id="RDOM01000044">
    <property type="protein sequence ID" value="MBF4273242.1"/>
    <property type="molecule type" value="Genomic_DNA"/>
</dbReference>
<keyword evidence="2 3" id="KW-0732">Signal</keyword>
<comment type="caution">
    <text evidence="5">The sequence shown here is derived from an EMBL/GenBank/DDBJ whole genome shotgun (WGS) entry which is preliminary data.</text>
</comment>
<dbReference type="Proteomes" id="UP000786185">
    <property type="component" value="Unassembled WGS sequence"/>
</dbReference>
<gene>
    <name evidence="5" type="ORF">EAY07_14655</name>
    <name evidence="6" type="ORF">EAY46_01320</name>
    <name evidence="7" type="ORF">ERJ77_00930</name>
    <name evidence="8" type="ORF">PL14_04415</name>
</gene>
<evidence type="ECO:0000256" key="3">
    <source>
        <dbReference type="SAM" id="SignalP"/>
    </source>
</evidence>
<evidence type="ECO:0000313" key="6">
    <source>
        <dbReference type="EMBL" id="MBF4371732.1"/>
    </source>
</evidence>
<dbReference type="EMBL" id="RDPI01000002">
    <property type="protein sequence ID" value="MBF4371732.1"/>
    <property type="molecule type" value="Genomic_DNA"/>
</dbReference>
<keyword evidence="11" id="KW-1185">Reference proteome</keyword>
<evidence type="ECO:0000313" key="7">
    <source>
        <dbReference type="EMBL" id="MBF4433082.1"/>
    </source>
</evidence>
<dbReference type="KEGG" id="vau:VANGNB10_cI1440c"/>
<dbReference type="Proteomes" id="UP000078309">
    <property type="component" value="Unassembled WGS sequence"/>
</dbReference>
<dbReference type="Gene3D" id="3.40.190.10">
    <property type="entry name" value="Periplasmic binding protein-like II"/>
    <property type="match status" value="2"/>
</dbReference>
<comment type="similarity">
    <text evidence="1">Belongs to the bacterial solute-binding protein 3 family.</text>
</comment>
<dbReference type="InterPro" id="IPR001638">
    <property type="entry name" value="Solute-binding_3/MltF_N"/>
</dbReference>
<dbReference type="SUPFAM" id="SSF53850">
    <property type="entry name" value="Periplasmic binding protein-like II"/>
    <property type="match status" value="1"/>
</dbReference>
<dbReference type="OMA" id="SDIWCPY"/>
<proteinExistence type="inferred from homology"/>
<protein>
    <submittedName>
        <fullName evidence="5">Amino acid ABC transporter substrate-binding protein</fullName>
    </submittedName>
    <submittedName>
        <fullName evidence="7">Transporter substrate-binding domain-containing protein</fullName>
    </submittedName>
</protein>
<reference evidence="8 9" key="1">
    <citation type="journal article" date="2017" name="J. Fish Dis.">
        <title>Comparative assessment of Vibrio virulence in marine fish larvae.</title>
        <authorList>
            <person name="Ronneseth A."/>
            <person name="Castillo D."/>
            <person name="D'Alvise P."/>
            <person name="Tonnesen O."/>
            <person name="Haugland G."/>
            <person name="Grotkjaer T."/>
            <person name="Engell-Sorensen K."/>
            <person name="Norremark L."/>
            <person name="Bergh O."/>
            <person name="Wergeland H.I."/>
            <person name="Gram L."/>
        </authorList>
    </citation>
    <scope>NUCLEOTIDE SEQUENCE [LARGE SCALE GENOMIC DNA]</scope>
    <source>
        <strain evidence="8 9">90-11-286</strain>
    </source>
</reference>
<evidence type="ECO:0000256" key="2">
    <source>
        <dbReference type="ARBA" id="ARBA00022729"/>
    </source>
</evidence>
<dbReference type="PANTHER" id="PTHR35936:SF25">
    <property type="entry name" value="ABC TRANSPORTER SUBSTRATE-BINDING PROTEIN"/>
    <property type="match status" value="1"/>
</dbReference>
<feature type="domain" description="Solute-binding protein family 3/N-terminal" evidence="4">
    <location>
        <begin position="22"/>
        <end position="242"/>
    </location>
</feature>
<evidence type="ECO:0000259" key="4">
    <source>
        <dbReference type="SMART" id="SM00062"/>
    </source>
</evidence>
<accession>A0A191W468</accession>
<dbReference type="EMBL" id="SCLC01000001">
    <property type="protein sequence ID" value="MBF4433082.1"/>
    <property type="molecule type" value="Genomic_DNA"/>
</dbReference>
<dbReference type="SMART" id="SM00062">
    <property type="entry name" value="PBPb"/>
    <property type="match status" value="1"/>
</dbReference>
<reference evidence="8" key="3">
    <citation type="submission" date="2021-05" db="EMBL/GenBank/DDBJ databases">
        <authorList>
            <person name="Kalatzis P.G."/>
            <person name="Castillo D."/>
            <person name="D'Alvise P."/>
            <person name="Middelboe M."/>
            <person name="Gram L."/>
        </authorList>
    </citation>
    <scope>NUCLEOTIDE SEQUENCE</scope>
    <source>
        <strain evidence="8">90-11-286</strain>
    </source>
</reference>
<reference evidence="10 11" key="2">
    <citation type="journal article" date="2021" name="PeerJ">
        <title>Analysis of 44 Vibrio anguillarum genomes reveals high genetic diversity.</title>
        <authorList>
            <person name="Hansen M.J."/>
            <person name="Dalsgaard I."/>
        </authorList>
    </citation>
    <scope>NUCLEOTIDE SEQUENCE [LARGE SCALE GENOMIC DNA]</scope>
    <source>
        <strain evidence="6 11">040915-1/1B</strain>
        <strain evidence="5 10">17-16730-2A</strain>
        <strain evidence="7">850617-1/1</strain>
    </source>
</reference>